<protein>
    <submittedName>
        <fullName evidence="2">Uma2 family endonuclease</fullName>
    </submittedName>
</protein>
<dbReference type="Gene3D" id="3.90.1570.10">
    <property type="entry name" value="tt1808, chain A"/>
    <property type="match status" value="1"/>
</dbReference>
<accession>A0ABW7Z9S1</accession>
<name>A0ABW7Z9S1_9ACTN</name>
<dbReference type="Proteomes" id="UP001612741">
    <property type="component" value="Unassembled WGS sequence"/>
</dbReference>
<dbReference type="GO" id="GO:0004519">
    <property type="term" value="F:endonuclease activity"/>
    <property type="evidence" value="ECO:0007669"/>
    <property type="project" value="UniProtKB-KW"/>
</dbReference>
<dbReference type="RefSeq" id="WP_397090022.1">
    <property type="nucleotide sequence ID" value="NZ_JBITGY010000014.1"/>
</dbReference>
<keyword evidence="3" id="KW-1185">Reference proteome</keyword>
<gene>
    <name evidence="2" type="ORF">ACIBG2_43285</name>
</gene>
<dbReference type="InterPro" id="IPR008538">
    <property type="entry name" value="Uma2"/>
</dbReference>
<feature type="domain" description="Putative restriction endonuclease" evidence="1">
    <location>
        <begin position="18"/>
        <end position="181"/>
    </location>
</feature>
<organism evidence="2 3">
    <name type="scientific">Nonomuraea typhae</name>
    <dbReference type="NCBI Taxonomy" id="2603600"/>
    <lineage>
        <taxon>Bacteria</taxon>
        <taxon>Bacillati</taxon>
        <taxon>Actinomycetota</taxon>
        <taxon>Actinomycetes</taxon>
        <taxon>Streptosporangiales</taxon>
        <taxon>Streptosporangiaceae</taxon>
        <taxon>Nonomuraea</taxon>
    </lineage>
</organism>
<comment type="caution">
    <text evidence="2">The sequence shown here is derived from an EMBL/GenBank/DDBJ whole genome shotgun (WGS) entry which is preliminary data.</text>
</comment>
<dbReference type="EMBL" id="JBITGY010000014">
    <property type="protein sequence ID" value="MFI6504269.1"/>
    <property type="molecule type" value="Genomic_DNA"/>
</dbReference>
<evidence type="ECO:0000313" key="2">
    <source>
        <dbReference type="EMBL" id="MFI6504269.1"/>
    </source>
</evidence>
<keyword evidence="2" id="KW-0255">Endonuclease</keyword>
<sequence>MATPYWLDALPAEMTESEYRALPEDISRTIEVVHGHVIKCESPTPEHNRIARRLASALESARPANGPCMRVEVDVDVVLWRVPSYTFRRPDVVIYKCLDVPGSKPSASETLAVVEVASPTTEKEDLIDKRIQYATVGIPLYLVILLDEKYEIQEVREFHLDAQDLDYRLHRVHRTELTLERPILVTIPLGDLTAP</sequence>
<dbReference type="InterPro" id="IPR011335">
    <property type="entry name" value="Restrct_endonuc-II-like"/>
</dbReference>
<keyword evidence="2" id="KW-0378">Hydrolase</keyword>
<dbReference type="InterPro" id="IPR012296">
    <property type="entry name" value="Nuclease_put_TT1808"/>
</dbReference>
<dbReference type="SUPFAM" id="SSF52980">
    <property type="entry name" value="Restriction endonuclease-like"/>
    <property type="match status" value="1"/>
</dbReference>
<dbReference type="PANTHER" id="PTHR35400">
    <property type="entry name" value="SLR1083 PROTEIN"/>
    <property type="match status" value="1"/>
</dbReference>
<dbReference type="Pfam" id="PF05685">
    <property type="entry name" value="Uma2"/>
    <property type="match status" value="1"/>
</dbReference>
<dbReference type="CDD" id="cd06260">
    <property type="entry name" value="DUF820-like"/>
    <property type="match status" value="1"/>
</dbReference>
<evidence type="ECO:0000313" key="3">
    <source>
        <dbReference type="Proteomes" id="UP001612741"/>
    </source>
</evidence>
<evidence type="ECO:0000259" key="1">
    <source>
        <dbReference type="Pfam" id="PF05685"/>
    </source>
</evidence>
<reference evidence="2 3" key="1">
    <citation type="submission" date="2024-10" db="EMBL/GenBank/DDBJ databases">
        <title>The Natural Products Discovery Center: Release of the First 8490 Sequenced Strains for Exploring Actinobacteria Biosynthetic Diversity.</title>
        <authorList>
            <person name="Kalkreuter E."/>
            <person name="Kautsar S.A."/>
            <person name="Yang D."/>
            <person name="Bader C.D."/>
            <person name="Teijaro C.N."/>
            <person name="Fluegel L."/>
            <person name="Davis C.M."/>
            <person name="Simpson J.R."/>
            <person name="Lauterbach L."/>
            <person name="Steele A.D."/>
            <person name="Gui C."/>
            <person name="Meng S."/>
            <person name="Li G."/>
            <person name="Viehrig K."/>
            <person name="Ye F."/>
            <person name="Su P."/>
            <person name="Kiefer A.F."/>
            <person name="Nichols A."/>
            <person name="Cepeda A.J."/>
            <person name="Yan W."/>
            <person name="Fan B."/>
            <person name="Jiang Y."/>
            <person name="Adhikari A."/>
            <person name="Zheng C.-J."/>
            <person name="Schuster L."/>
            <person name="Cowan T.M."/>
            <person name="Smanski M.J."/>
            <person name="Chevrette M.G."/>
            <person name="De Carvalho L.P.S."/>
            <person name="Shen B."/>
        </authorList>
    </citation>
    <scope>NUCLEOTIDE SEQUENCE [LARGE SCALE GENOMIC DNA]</scope>
    <source>
        <strain evidence="2 3">NPDC050545</strain>
    </source>
</reference>
<dbReference type="PANTHER" id="PTHR35400:SF3">
    <property type="entry name" value="SLL1072 PROTEIN"/>
    <property type="match status" value="1"/>
</dbReference>
<proteinExistence type="predicted"/>
<keyword evidence="2" id="KW-0540">Nuclease</keyword>